<dbReference type="EMBL" id="JANIEX010000967">
    <property type="protein sequence ID" value="KAJ3561684.1"/>
    <property type="molecule type" value="Genomic_DNA"/>
</dbReference>
<reference evidence="1" key="1">
    <citation type="submission" date="2022-07" db="EMBL/GenBank/DDBJ databases">
        <title>Genome Sequence of Leucocoprinus birnbaumii.</title>
        <authorList>
            <person name="Buettner E."/>
        </authorList>
    </citation>
    <scope>NUCLEOTIDE SEQUENCE</scope>
    <source>
        <strain evidence="1">VT141</strain>
    </source>
</reference>
<name>A0AAD5YQ91_9AGAR</name>
<dbReference type="Proteomes" id="UP001213000">
    <property type="component" value="Unassembled WGS sequence"/>
</dbReference>
<keyword evidence="2" id="KW-1185">Reference proteome</keyword>
<dbReference type="AlphaFoldDB" id="A0AAD5YQ91"/>
<comment type="caution">
    <text evidence="1">The sequence shown here is derived from an EMBL/GenBank/DDBJ whole genome shotgun (WGS) entry which is preliminary data.</text>
</comment>
<organism evidence="1 2">
    <name type="scientific">Leucocoprinus birnbaumii</name>
    <dbReference type="NCBI Taxonomy" id="56174"/>
    <lineage>
        <taxon>Eukaryota</taxon>
        <taxon>Fungi</taxon>
        <taxon>Dikarya</taxon>
        <taxon>Basidiomycota</taxon>
        <taxon>Agaricomycotina</taxon>
        <taxon>Agaricomycetes</taxon>
        <taxon>Agaricomycetidae</taxon>
        <taxon>Agaricales</taxon>
        <taxon>Agaricineae</taxon>
        <taxon>Agaricaceae</taxon>
        <taxon>Leucocoprinus</taxon>
    </lineage>
</organism>
<protein>
    <submittedName>
        <fullName evidence="1">Uncharacterized protein</fullName>
    </submittedName>
</protein>
<sequence length="346" mass="39124">MSSPDASMNITVHRFLSKNTPPPTLLLDQGRNVVRQGVLNKSWYTPTFDQAIHESTRRTQFLYSPPPPRIPGNRSIELKEWDSSLDENEVYCLKDLVEFSTSDFSLRELIPVSTDREGNLSEGNKKLAHGPLNHLIPQPHILVPPNPRASSRQANITQYHRFKKSEPIPISPYALPFNDFDEYDRVGWIIPVRGKLPWPEATSAVLLDSIQALPSNPRKSQTKELEWTAAAITKFWEFLLQLRNARNLGPLGISFHAVPSPSVDGSVRVSRTAGTDTIHTARSSQLLSFSISSVDHIKIYHDWSQYSQLRNILDAWAFEPQSHKIRLLLGAKLVLMDARSRGILIL</sequence>
<gene>
    <name evidence="1" type="ORF">NP233_g10044</name>
</gene>
<proteinExistence type="predicted"/>
<accession>A0AAD5YQ91</accession>
<evidence type="ECO:0000313" key="2">
    <source>
        <dbReference type="Proteomes" id="UP001213000"/>
    </source>
</evidence>
<evidence type="ECO:0000313" key="1">
    <source>
        <dbReference type="EMBL" id="KAJ3561684.1"/>
    </source>
</evidence>